<evidence type="ECO:0000313" key="1">
    <source>
        <dbReference type="EMBL" id="KPL53555.1"/>
    </source>
</evidence>
<protein>
    <recommendedName>
        <fullName evidence="3">DUF4089 domain-containing protein</fullName>
    </recommendedName>
</protein>
<dbReference type="EMBL" id="LJYW01000001">
    <property type="protein sequence ID" value="KPL53555.1"/>
    <property type="molecule type" value="Genomic_DNA"/>
</dbReference>
<dbReference type="OrthoDB" id="7279366at2"/>
<comment type="caution">
    <text evidence="1">The sequence shown here is derived from an EMBL/GenBank/DDBJ whole genome shotgun (WGS) entry which is preliminary data.</text>
</comment>
<accession>A0A0P6W862</accession>
<dbReference type="Proteomes" id="UP000048984">
    <property type="component" value="Unassembled WGS sequence"/>
</dbReference>
<name>A0A0P6W862_9HYPH</name>
<dbReference type="STRING" id="665126.ABB55_16155"/>
<evidence type="ECO:0000313" key="2">
    <source>
        <dbReference type="Proteomes" id="UP000048984"/>
    </source>
</evidence>
<organism evidence="1 2">
    <name type="scientific">Prosthecodimorpha hirschii</name>
    <dbReference type="NCBI Taxonomy" id="665126"/>
    <lineage>
        <taxon>Bacteria</taxon>
        <taxon>Pseudomonadati</taxon>
        <taxon>Pseudomonadota</taxon>
        <taxon>Alphaproteobacteria</taxon>
        <taxon>Hyphomicrobiales</taxon>
        <taxon>Ancalomicrobiaceae</taxon>
        <taxon>Prosthecodimorpha</taxon>
    </lineage>
</organism>
<keyword evidence="2" id="KW-1185">Reference proteome</keyword>
<reference evidence="1 2" key="2">
    <citation type="submission" date="2015-10" db="EMBL/GenBank/DDBJ databases">
        <title>Draft Genome Sequence of Prosthecomicrobium hirschii ATCC 27832.</title>
        <authorList>
            <person name="Daniel J."/>
            <person name="Givan S.A."/>
            <person name="Brun Y.V."/>
            <person name="Brown P.J."/>
        </authorList>
    </citation>
    <scope>NUCLEOTIDE SEQUENCE [LARGE SCALE GENOMIC DNA]</scope>
    <source>
        <strain evidence="1 2">16</strain>
    </source>
</reference>
<dbReference type="RefSeq" id="WP_054359719.1">
    <property type="nucleotide sequence ID" value="NZ_JAPCYQ010000001.1"/>
</dbReference>
<proteinExistence type="predicted"/>
<dbReference type="AlphaFoldDB" id="A0A0P6W862"/>
<gene>
    <name evidence="1" type="ORF">ABB55_16155</name>
</gene>
<reference evidence="1 2" key="1">
    <citation type="submission" date="2015-09" db="EMBL/GenBank/DDBJ databases">
        <authorList>
            <person name="Jackson K.R."/>
            <person name="Lunt B.L."/>
            <person name="Fisher J.N.B."/>
            <person name="Gardner A.V."/>
            <person name="Bailey M.E."/>
            <person name="Deus L.M."/>
            <person name="Earl A.S."/>
            <person name="Gibby P.D."/>
            <person name="Hartmann K.A."/>
            <person name="Liu J.E."/>
            <person name="Manci A.M."/>
            <person name="Nielsen D.A."/>
            <person name="Solomon M.B."/>
            <person name="Breakwell D.P."/>
            <person name="Burnett S.H."/>
            <person name="Grose J.H."/>
        </authorList>
    </citation>
    <scope>NUCLEOTIDE SEQUENCE [LARGE SCALE GENOMIC DNA]</scope>
    <source>
        <strain evidence="1 2">16</strain>
    </source>
</reference>
<evidence type="ECO:0008006" key="3">
    <source>
        <dbReference type="Google" id="ProtNLM"/>
    </source>
</evidence>
<sequence>MTDAATLAVELDVLAAKAGIAIQHDRREAILAGYQDVKRLAALLRTVEITPADEPANIYTFANIVRGA</sequence>